<sequence>MSRPKLSVIPVTHVPKLKVIPKEIANAILTPQGEDADTIRLMDINLRKNLVKRFFSFDALYSSSSSLSLLYESIALRTEAKAMEFFAVADAFPAILRSIKELHILFIPDINNQHASTAFHDQLETMLPEMHNLCTFVARFSEYDKEAFRYWAMLAQSFPPSCVSLIMISDTRVDDYKTGDDDPEFFWETGDFPDQLGRFKHIERFAIYTDAYPVQPPDEELEIFKLMYDMTAHLPNDMQLCIIFIMASIRDEDERCSIEGWSSNMQYMDAGKIGPMTNEFQSGSCYSFIKRVPHPELKNREVLSAEGKWRVAEIVPYGRGKGADQYLNKHPPKDEEGLILEAIEDPVFPDLTKFKFE</sequence>
<evidence type="ECO:0000313" key="1">
    <source>
        <dbReference type="EMBL" id="KLO04045.1"/>
    </source>
</evidence>
<proteinExistence type="predicted"/>
<dbReference type="Proteomes" id="UP000053477">
    <property type="component" value="Unassembled WGS sequence"/>
</dbReference>
<protein>
    <submittedName>
        <fullName evidence="1">Uncharacterized protein</fullName>
    </submittedName>
</protein>
<keyword evidence="2" id="KW-1185">Reference proteome</keyword>
<dbReference type="AlphaFoldDB" id="A0A0H2QWW3"/>
<accession>A0A0H2QWW3</accession>
<evidence type="ECO:0000313" key="2">
    <source>
        <dbReference type="Proteomes" id="UP000053477"/>
    </source>
</evidence>
<organism evidence="1 2">
    <name type="scientific">Schizopora paradoxa</name>
    <dbReference type="NCBI Taxonomy" id="27342"/>
    <lineage>
        <taxon>Eukaryota</taxon>
        <taxon>Fungi</taxon>
        <taxon>Dikarya</taxon>
        <taxon>Basidiomycota</taxon>
        <taxon>Agaricomycotina</taxon>
        <taxon>Agaricomycetes</taxon>
        <taxon>Hymenochaetales</taxon>
        <taxon>Schizoporaceae</taxon>
        <taxon>Schizopora</taxon>
    </lineage>
</organism>
<gene>
    <name evidence="1" type="ORF">SCHPADRAFT_948039</name>
</gene>
<dbReference type="InParanoid" id="A0A0H2QWW3"/>
<name>A0A0H2QWW3_9AGAM</name>
<reference evidence="1 2" key="1">
    <citation type="submission" date="2015-04" db="EMBL/GenBank/DDBJ databases">
        <title>Complete genome sequence of Schizopora paradoxa KUC8140, a cosmopolitan wood degrader in East Asia.</title>
        <authorList>
            <consortium name="DOE Joint Genome Institute"/>
            <person name="Min B."/>
            <person name="Park H."/>
            <person name="Jang Y."/>
            <person name="Kim J.-J."/>
            <person name="Kim K.H."/>
            <person name="Pangilinan J."/>
            <person name="Lipzen A."/>
            <person name="Riley R."/>
            <person name="Grigoriev I.V."/>
            <person name="Spatafora J.W."/>
            <person name="Choi I.-G."/>
        </authorList>
    </citation>
    <scope>NUCLEOTIDE SEQUENCE [LARGE SCALE GENOMIC DNA]</scope>
    <source>
        <strain evidence="1 2">KUC8140</strain>
    </source>
</reference>
<dbReference type="EMBL" id="KQ086756">
    <property type="protein sequence ID" value="KLO04045.1"/>
    <property type="molecule type" value="Genomic_DNA"/>
</dbReference>